<name>A0ABQ3KXC3_9ALTE</name>
<organism evidence="1 2">
    <name type="scientific">Alishewanella longhuensis</name>
    <dbReference type="NCBI Taxonomy" id="1091037"/>
    <lineage>
        <taxon>Bacteria</taxon>
        <taxon>Pseudomonadati</taxon>
        <taxon>Pseudomonadota</taxon>
        <taxon>Gammaproteobacteria</taxon>
        <taxon>Alteromonadales</taxon>
        <taxon>Alteromonadaceae</taxon>
        <taxon>Alishewanella</taxon>
    </lineage>
</organism>
<sequence length="69" mass="7816">MGASVCHSNAAKTGLKIPITNMRRNLGIALLRYQVLSIYRAQRLQIRALVIDSLFQESLDDAKLRFNQN</sequence>
<keyword evidence="2" id="KW-1185">Reference proteome</keyword>
<dbReference type="Proteomes" id="UP000659697">
    <property type="component" value="Unassembled WGS sequence"/>
</dbReference>
<protein>
    <submittedName>
        <fullName evidence="1">Uncharacterized protein</fullName>
    </submittedName>
</protein>
<accession>A0ABQ3KXC3</accession>
<evidence type="ECO:0000313" key="2">
    <source>
        <dbReference type="Proteomes" id="UP000659697"/>
    </source>
</evidence>
<gene>
    <name evidence="1" type="ORF">GCM10010919_08290</name>
</gene>
<comment type="caution">
    <text evidence="1">The sequence shown here is derived from an EMBL/GenBank/DDBJ whole genome shotgun (WGS) entry which is preliminary data.</text>
</comment>
<proteinExistence type="predicted"/>
<dbReference type="EMBL" id="BNAO01000002">
    <property type="protein sequence ID" value="GHG62981.1"/>
    <property type="molecule type" value="Genomic_DNA"/>
</dbReference>
<evidence type="ECO:0000313" key="1">
    <source>
        <dbReference type="EMBL" id="GHG62981.1"/>
    </source>
</evidence>
<reference evidence="2" key="1">
    <citation type="journal article" date="2019" name="Int. J. Syst. Evol. Microbiol.">
        <title>The Global Catalogue of Microorganisms (GCM) 10K type strain sequencing project: providing services to taxonomists for standard genome sequencing and annotation.</title>
        <authorList>
            <consortium name="The Broad Institute Genomics Platform"/>
            <consortium name="The Broad Institute Genome Sequencing Center for Infectious Disease"/>
            <person name="Wu L."/>
            <person name="Ma J."/>
        </authorList>
    </citation>
    <scope>NUCLEOTIDE SEQUENCE [LARGE SCALE GENOMIC DNA]</scope>
    <source>
        <strain evidence="2">CGMCC 1.7003</strain>
    </source>
</reference>